<evidence type="ECO:0000313" key="1">
    <source>
        <dbReference type="EMBL" id="KAI0046409.1"/>
    </source>
</evidence>
<protein>
    <submittedName>
        <fullName evidence="1">Uncharacterized protein</fullName>
    </submittedName>
</protein>
<dbReference type="EMBL" id="MU275926">
    <property type="protein sequence ID" value="KAI0046409.1"/>
    <property type="molecule type" value="Genomic_DNA"/>
</dbReference>
<name>A0ACB8RQW4_9AGAM</name>
<reference evidence="1" key="1">
    <citation type="submission" date="2021-02" db="EMBL/GenBank/DDBJ databases">
        <authorList>
            <consortium name="DOE Joint Genome Institute"/>
            <person name="Ahrendt S."/>
            <person name="Looney B.P."/>
            <person name="Miyauchi S."/>
            <person name="Morin E."/>
            <person name="Drula E."/>
            <person name="Courty P.E."/>
            <person name="Chicoki N."/>
            <person name="Fauchery L."/>
            <person name="Kohler A."/>
            <person name="Kuo A."/>
            <person name="Labutti K."/>
            <person name="Pangilinan J."/>
            <person name="Lipzen A."/>
            <person name="Riley R."/>
            <person name="Andreopoulos W."/>
            <person name="He G."/>
            <person name="Johnson J."/>
            <person name="Barry K.W."/>
            <person name="Grigoriev I.V."/>
            <person name="Nagy L."/>
            <person name="Hibbett D."/>
            <person name="Henrissat B."/>
            <person name="Matheny P.B."/>
            <person name="Labbe J."/>
            <person name="Martin F."/>
        </authorList>
    </citation>
    <scope>NUCLEOTIDE SEQUENCE</scope>
    <source>
        <strain evidence="1">FP105234-sp</strain>
    </source>
</reference>
<organism evidence="1 2">
    <name type="scientific">Auriscalpium vulgare</name>
    <dbReference type="NCBI Taxonomy" id="40419"/>
    <lineage>
        <taxon>Eukaryota</taxon>
        <taxon>Fungi</taxon>
        <taxon>Dikarya</taxon>
        <taxon>Basidiomycota</taxon>
        <taxon>Agaricomycotina</taxon>
        <taxon>Agaricomycetes</taxon>
        <taxon>Russulales</taxon>
        <taxon>Auriscalpiaceae</taxon>
        <taxon>Auriscalpium</taxon>
    </lineage>
</organism>
<comment type="caution">
    <text evidence="1">The sequence shown here is derived from an EMBL/GenBank/DDBJ whole genome shotgun (WGS) entry which is preliminary data.</text>
</comment>
<dbReference type="Proteomes" id="UP000814033">
    <property type="component" value="Unassembled WGS sequence"/>
</dbReference>
<keyword evidence="2" id="KW-1185">Reference proteome</keyword>
<proteinExistence type="predicted"/>
<feature type="non-terminal residue" evidence="1">
    <location>
        <position position="160"/>
    </location>
</feature>
<feature type="non-terminal residue" evidence="1">
    <location>
        <position position="1"/>
    </location>
</feature>
<evidence type="ECO:0000313" key="2">
    <source>
        <dbReference type="Proteomes" id="UP000814033"/>
    </source>
</evidence>
<reference evidence="1" key="2">
    <citation type="journal article" date="2022" name="New Phytol.">
        <title>Evolutionary transition to the ectomycorrhizal habit in the genomes of a hyperdiverse lineage of mushroom-forming fungi.</title>
        <authorList>
            <person name="Looney B."/>
            <person name="Miyauchi S."/>
            <person name="Morin E."/>
            <person name="Drula E."/>
            <person name="Courty P.E."/>
            <person name="Kohler A."/>
            <person name="Kuo A."/>
            <person name="LaButti K."/>
            <person name="Pangilinan J."/>
            <person name="Lipzen A."/>
            <person name="Riley R."/>
            <person name="Andreopoulos W."/>
            <person name="He G."/>
            <person name="Johnson J."/>
            <person name="Nolan M."/>
            <person name="Tritt A."/>
            <person name="Barry K.W."/>
            <person name="Grigoriev I.V."/>
            <person name="Nagy L.G."/>
            <person name="Hibbett D."/>
            <person name="Henrissat B."/>
            <person name="Matheny P.B."/>
            <person name="Labbe J."/>
            <person name="Martin F.M."/>
        </authorList>
    </citation>
    <scope>NUCLEOTIDE SEQUENCE</scope>
    <source>
        <strain evidence="1">FP105234-sp</strain>
    </source>
</reference>
<sequence length="160" mass="17372">DGSACDGKVGAAAVLLRDGCRPRILRYHLGKVSDHTVYEAEYVGLLLAVELLRTEDDANRSTAISVDNQATLRALRTRTSRPGQYLATAFVSSATSLKKTRRRGFTLTLRWVPGHEDLEGNELADVEAKAAAAGASSARRRLPEILRDGLPRSASAIRQE</sequence>
<accession>A0ACB8RQW4</accession>
<gene>
    <name evidence="1" type="ORF">FA95DRAFT_1454963</name>
</gene>